<keyword evidence="4 10" id="KW-0812">Transmembrane</keyword>
<proteinExistence type="inferred from homology"/>
<accession>A0A2I0LCZ3</accession>
<dbReference type="PANTHER" id="PTHR31618:SF20">
    <property type="entry name" value="MECHANOSENSITIVE ION CHANNEL PROTEIN 10"/>
    <property type="match status" value="1"/>
</dbReference>
<dbReference type="InterPro" id="IPR010920">
    <property type="entry name" value="LSM_dom_sf"/>
</dbReference>
<feature type="region of interest" description="Disordered" evidence="9">
    <location>
        <begin position="120"/>
        <end position="140"/>
    </location>
</feature>
<evidence type="ECO:0000256" key="3">
    <source>
        <dbReference type="ARBA" id="ARBA00022448"/>
    </source>
</evidence>
<keyword evidence="3" id="KW-0813">Transport</keyword>
<feature type="transmembrane region" description="Helical" evidence="10">
    <location>
        <begin position="184"/>
        <end position="204"/>
    </location>
</feature>
<organism evidence="12 13">
    <name type="scientific">Punica granatum</name>
    <name type="common">Pomegranate</name>
    <dbReference type="NCBI Taxonomy" id="22663"/>
    <lineage>
        <taxon>Eukaryota</taxon>
        <taxon>Viridiplantae</taxon>
        <taxon>Streptophyta</taxon>
        <taxon>Embryophyta</taxon>
        <taxon>Tracheophyta</taxon>
        <taxon>Spermatophyta</taxon>
        <taxon>Magnoliopsida</taxon>
        <taxon>eudicotyledons</taxon>
        <taxon>Gunneridae</taxon>
        <taxon>Pentapetalae</taxon>
        <taxon>rosids</taxon>
        <taxon>malvids</taxon>
        <taxon>Myrtales</taxon>
        <taxon>Lythraceae</taxon>
        <taxon>Punica</taxon>
    </lineage>
</organism>
<dbReference type="AlphaFoldDB" id="A0A2I0LCZ3"/>
<feature type="transmembrane region" description="Helical" evidence="10">
    <location>
        <begin position="385"/>
        <end position="404"/>
    </location>
</feature>
<dbReference type="SUPFAM" id="SSF50182">
    <property type="entry name" value="Sm-like ribonucleoproteins"/>
    <property type="match status" value="1"/>
</dbReference>
<comment type="subcellular location">
    <subcellularLocation>
        <location evidence="1">Membrane</location>
        <topology evidence="1">Multi-pass membrane protein</topology>
    </subcellularLocation>
</comment>
<keyword evidence="8" id="KW-0407">Ion channel</keyword>
<sequence length="614" mass="70130">MSVDAAGKPLIKSGERYLPENKTTNGANEVVLTISSEGTKSKNTKDSSSTEPNKLAPISIPSPEAGRFRTSPSKPPKPPTTNEAMLRRRSLMKQKSRFGEQPFPVDSSTFDEETIASVFQDQGSPYNRSPANRGTTPRAIPVTPRTHLIASPGPAGGDDDDDEIYKQVTLELSRAKSRRVKTKALIEWITFGFILACLICSLRVEKLQDVVIWSLELWKWWVLVMVIFSGLLVTNWIMHLIVFLIEKHFLLRKKVLYFVHGLKKSVQVFVWLALVLLTWILMFKGGIKRSELSEKILNYVTWTLVSILIGSFLWFLKNLFLKILASNFHVTTFFDRIQDSIFHHYVLQTLSGPPLIDEARKIKVFDERRALAHALTDTKTAVKQLNKLVTGILIVVTIIVWLLLTEIASTKALVLLSSQLLVAAFIFKNMCKTIFEAIIFVFVMHPFDVGDRCVIDGVPLLVEEMNILSTVFLKLDYEKVYYPNSVLATKPISNYRRSPDMGDKVDFSIDFMTPVERIGAMKERIKKYLDKNPAHWHENYVVVVSEIENVNKIKISLLVNHKMNFQDYGEKTKRKTELVLELKRIFEELNIKYNLIPQEVHVCQRDTETRCLAI</sequence>
<dbReference type="GO" id="GO:0005886">
    <property type="term" value="C:plasma membrane"/>
    <property type="evidence" value="ECO:0007669"/>
    <property type="project" value="UniProtKB-ARBA"/>
</dbReference>
<dbReference type="GO" id="GO:0050982">
    <property type="term" value="P:detection of mechanical stimulus"/>
    <property type="evidence" value="ECO:0007669"/>
    <property type="project" value="TreeGrafter"/>
</dbReference>
<evidence type="ECO:0000256" key="5">
    <source>
        <dbReference type="ARBA" id="ARBA00022989"/>
    </source>
</evidence>
<keyword evidence="6" id="KW-0406">Ion transport</keyword>
<feature type="transmembrane region" description="Helical" evidence="10">
    <location>
        <begin position="220"/>
        <end position="245"/>
    </location>
</feature>
<dbReference type="PIRSF" id="PIRSF017209">
    <property type="entry name" value="Memb_At2g17000_prd"/>
    <property type="match status" value="1"/>
</dbReference>
<evidence type="ECO:0000256" key="9">
    <source>
        <dbReference type="SAM" id="MobiDB-lite"/>
    </source>
</evidence>
<feature type="compositionally biased region" description="Polar residues" evidence="9">
    <location>
        <begin position="21"/>
        <end position="38"/>
    </location>
</feature>
<keyword evidence="13" id="KW-1185">Reference proteome</keyword>
<dbReference type="FunFam" id="2.30.30.60:FF:000003">
    <property type="entry name" value="Predicted mechanosensitive ion channel"/>
    <property type="match status" value="1"/>
</dbReference>
<evidence type="ECO:0000256" key="6">
    <source>
        <dbReference type="ARBA" id="ARBA00023065"/>
    </source>
</evidence>
<keyword evidence="7 10" id="KW-0472">Membrane</keyword>
<dbReference type="InterPro" id="IPR006685">
    <property type="entry name" value="MscS_channel_2nd"/>
</dbReference>
<protein>
    <recommendedName>
        <fullName evidence="11">Mechanosensitive ion channel MscS domain-containing protein</fullName>
    </recommendedName>
</protein>
<name>A0A2I0LCZ3_PUNGR</name>
<feature type="compositionally biased region" description="Polar residues" evidence="9">
    <location>
        <begin position="120"/>
        <end position="135"/>
    </location>
</feature>
<evidence type="ECO:0000256" key="8">
    <source>
        <dbReference type="ARBA" id="ARBA00023303"/>
    </source>
</evidence>
<gene>
    <name evidence="12" type="ORF">CRG98_001069</name>
</gene>
<evidence type="ECO:0000256" key="7">
    <source>
        <dbReference type="ARBA" id="ARBA00023136"/>
    </source>
</evidence>
<feature type="transmembrane region" description="Helical" evidence="10">
    <location>
        <begin position="299"/>
        <end position="316"/>
    </location>
</feature>
<comment type="similarity">
    <text evidence="2">Belongs to the MscS (TC 1.A.23) family.</text>
</comment>
<dbReference type="Pfam" id="PF00924">
    <property type="entry name" value="MS_channel_2nd"/>
    <property type="match status" value="1"/>
</dbReference>
<feature type="transmembrane region" description="Helical" evidence="10">
    <location>
        <begin position="266"/>
        <end position="287"/>
    </location>
</feature>
<dbReference type="Gene3D" id="2.30.30.60">
    <property type="match status" value="1"/>
</dbReference>
<dbReference type="Proteomes" id="UP000233551">
    <property type="component" value="Unassembled WGS sequence"/>
</dbReference>
<dbReference type="InterPro" id="IPR016688">
    <property type="entry name" value="MscS-like_plants/fungi"/>
</dbReference>
<dbReference type="PANTHER" id="PTHR31618">
    <property type="entry name" value="MECHANOSENSITIVE ION CHANNEL PROTEIN 5"/>
    <property type="match status" value="1"/>
</dbReference>
<evidence type="ECO:0000256" key="2">
    <source>
        <dbReference type="ARBA" id="ARBA00008017"/>
    </source>
</evidence>
<keyword evidence="5 10" id="KW-1133">Transmembrane helix</keyword>
<evidence type="ECO:0000256" key="1">
    <source>
        <dbReference type="ARBA" id="ARBA00004141"/>
    </source>
</evidence>
<dbReference type="GO" id="GO:0008381">
    <property type="term" value="F:mechanosensitive monoatomic ion channel activity"/>
    <property type="evidence" value="ECO:0007669"/>
    <property type="project" value="TreeGrafter"/>
</dbReference>
<comment type="caution">
    <text evidence="12">The sequence shown here is derived from an EMBL/GenBank/DDBJ whole genome shotgun (WGS) entry which is preliminary data.</text>
</comment>
<reference evidence="12 13" key="1">
    <citation type="submission" date="2017-11" db="EMBL/GenBank/DDBJ databases">
        <title>De-novo sequencing of pomegranate (Punica granatum L.) genome.</title>
        <authorList>
            <person name="Akparov Z."/>
            <person name="Amiraslanov A."/>
            <person name="Hajiyeva S."/>
            <person name="Abbasov M."/>
            <person name="Kaur K."/>
            <person name="Hamwieh A."/>
            <person name="Solovyev V."/>
            <person name="Salamov A."/>
            <person name="Braich B."/>
            <person name="Kosarev P."/>
            <person name="Mahmoud A."/>
            <person name="Hajiyev E."/>
            <person name="Babayeva S."/>
            <person name="Izzatullayeva V."/>
            <person name="Mammadov A."/>
            <person name="Mammadov A."/>
            <person name="Sharifova S."/>
            <person name="Ojaghi J."/>
            <person name="Eynullazada K."/>
            <person name="Bayramov B."/>
            <person name="Abdulazimova A."/>
            <person name="Shahmuradov I."/>
        </authorList>
    </citation>
    <scope>NUCLEOTIDE SEQUENCE [LARGE SCALE GENOMIC DNA]</scope>
    <source>
        <strain evidence="13">cv. AG2017</strain>
        <tissue evidence="12">Leaf</tissue>
    </source>
</reference>
<evidence type="ECO:0000313" key="12">
    <source>
        <dbReference type="EMBL" id="PKI78540.1"/>
    </source>
</evidence>
<dbReference type="EMBL" id="PGOL01000042">
    <property type="protein sequence ID" value="PKI78540.1"/>
    <property type="molecule type" value="Genomic_DNA"/>
</dbReference>
<dbReference type="InterPro" id="IPR023408">
    <property type="entry name" value="MscS_beta-dom_sf"/>
</dbReference>
<evidence type="ECO:0000256" key="4">
    <source>
        <dbReference type="ARBA" id="ARBA00022692"/>
    </source>
</evidence>
<evidence type="ECO:0000256" key="10">
    <source>
        <dbReference type="SAM" id="Phobius"/>
    </source>
</evidence>
<feature type="domain" description="Mechanosensitive ion channel MscS" evidence="11">
    <location>
        <begin position="439"/>
        <end position="497"/>
    </location>
</feature>
<feature type="region of interest" description="Disordered" evidence="9">
    <location>
        <begin position="1"/>
        <end position="84"/>
    </location>
</feature>
<evidence type="ECO:0000259" key="11">
    <source>
        <dbReference type="Pfam" id="PF00924"/>
    </source>
</evidence>
<dbReference type="GO" id="GO:0006820">
    <property type="term" value="P:monoatomic anion transport"/>
    <property type="evidence" value="ECO:0007669"/>
    <property type="project" value="TreeGrafter"/>
</dbReference>
<evidence type="ECO:0000313" key="13">
    <source>
        <dbReference type="Proteomes" id="UP000233551"/>
    </source>
</evidence>